<sequence>MPNHCHHKEYISHSSYIKIDRYDSMHLVRCSNANLDDSSFFFVDVLLVLEKVSSMLLVFFNTTCNDWIHDHPI</sequence>
<name>A0AAD5PHZ3_9FUNG</name>
<evidence type="ECO:0000313" key="1">
    <source>
        <dbReference type="EMBL" id="KAI9275424.1"/>
    </source>
</evidence>
<dbReference type="Proteomes" id="UP001209540">
    <property type="component" value="Unassembled WGS sequence"/>
</dbReference>
<protein>
    <submittedName>
        <fullName evidence="1">Uncharacterized protein</fullName>
    </submittedName>
</protein>
<reference evidence="1" key="2">
    <citation type="submission" date="2023-02" db="EMBL/GenBank/DDBJ databases">
        <authorList>
            <consortium name="DOE Joint Genome Institute"/>
            <person name="Mondo S.J."/>
            <person name="Chang Y."/>
            <person name="Wang Y."/>
            <person name="Ahrendt S."/>
            <person name="Andreopoulos W."/>
            <person name="Barry K."/>
            <person name="Beard J."/>
            <person name="Benny G.L."/>
            <person name="Blankenship S."/>
            <person name="Bonito G."/>
            <person name="Cuomo C."/>
            <person name="Desiro A."/>
            <person name="Gervers K.A."/>
            <person name="Hundley H."/>
            <person name="Kuo A."/>
            <person name="LaButti K."/>
            <person name="Lang B.F."/>
            <person name="Lipzen A."/>
            <person name="O'Donnell K."/>
            <person name="Pangilinan J."/>
            <person name="Reynolds N."/>
            <person name="Sandor L."/>
            <person name="Smith M.W."/>
            <person name="Tsang A."/>
            <person name="Grigoriev I.V."/>
            <person name="Stajich J.E."/>
            <person name="Spatafora J.W."/>
        </authorList>
    </citation>
    <scope>NUCLEOTIDE SEQUENCE</scope>
    <source>
        <strain evidence="1">RSA 2281</strain>
    </source>
</reference>
<reference evidence="1" key="1">
    <citation type="journal article" date="2022" name="IScience">
        <title>Evolution of zygomycete secretomes and the origins of terrestrial fungal ecologies.</title>
        <authorList>
            <person name="Chang Y."/>
            <person name="Wang Y."/>
            <person name="Mondo S."/>
            <person name="Ahrendt S."/>
            <person name="Andreopoulos W."/>
            <person name="Barry K."/>
            <person name="Beard J."/>
            <person name="Benny G.L."/>
            <person name="Blankenship S."/>
            <person name="Bonito G."/>
            <person name="Cuomo C."/>
            <person name="Desiro A."/>
            <person name="Gervers K.A."/>
            <person name="Hundley H."/>
            <person name="Kuo A."/>
            <person name="LaButti K."/>
            <person name="Lang B.F."/>
            <person name="Lipzen A."/>
            <person name="O'Donnell K."/>
            <person name="Pangilinan J."/>
            <person name="Reynolds N."/>
            <person name="Sandor L."/>
            <person name="Smith M.E."/>
            <person name="Tsang A."/>
            <person name="Grigoriev I.V."/>
            <person name="Stajich J.E."/>
            <person name="Spatafora J.W."/>
        </authorList>
    </citation>
    <scope>NUCLEOTIDE SEQUENCE</scope>
    <source>
        <strain evidence="1">RSA 2281</strain>
    </source>
</reference>
<comment type="caution">
    <text evidence="1">The sequence shown here is derived from an EMBL/GenBank/DDBJ whole genome shotgun (WGS) entry which is preliminary data.</text>
</comment>
<dbReference type="EMBL" id="JAIXMP010000003">
    <property type="protein sequence ID" value="KAI9275424.1"/>
    <property type="molecule type" value="Genomic_DNA"/>
</dbReference>
<dbReference type="AlphaFoldDB" id="A0AAD5PHZ3"/>
<keyword evidence="2" id="KW-1185">Reference proteome</keyword>
<evidence type="ECO:0000313" key="2">
    <source>
        <dbReference type="Proteomes" id="UP001209540"/>
    </source>
</evidence>
<accession>A0AAD5PHZ3</accession>
<organism evidence="1 2">
    <name type="scientific">Phascolomyces articulosus</name>
    <dbReference type="NCBI Taxonomy" id="60185"/>
    <lineage>
        <taxon>Eukaryota</taxon>
        <taxon>Fungi</taxon>
        <taxon>Fungi incertae sedis</taxon>
        <taxon>Mucoromycota</taxon>
        <taxon>Mucoromycotina</taxon>
        <taxon>Mucoromycetes</taxon>
        <taxon>Mucorales</taxon>
        <taxon>Lichtheimiaceae</taxon>
        <taxon>Phascolomyces</taxon>
    </lineage>
</organism>
<gene>
    <name evidence="1" type="ORF">BDA99DRAFT_495447</name>
</gene>
<proteinExistence type="predicted"/>